<feature type="region of interest" description="Disordered" evidence="1">
    <location>
        <begin position="1"/>
        <end position="33"/>
    </location>
</feature>
<keyword evidence="3" id="KW-1185">Reference proteome</keyword>
<reference evidence="2" key="1">
    <citation type="journal article" date="2023" name="Nat. Commun.">
        <title>Diploid and tetraploid genomes of Acorus and the evolution of monocots.</title>
        <authorList>
            <person name="Ma L."/>
            <person name="Liu K.W."/>
            <person name="Li Z."/>
            <person name="Hsiao Y.Y."/>
            <person name="Qi Y."/>
            <person name="Fu T."/>
            <person name="Tang G.D."/>
            <person name="Zhang D."/>
            <person name="Sun W.H."/>
            <person name="Liu D.K."/>
            <person name="Li Y."/>
            <person name="Chen G.Z."/>
            <person name="Liu X.D."/>
            <person name="Liao X.Y."/>
            <person name="Jiang Y.T."/>
            <person name="Yu X."/>
            <person name="Hao Y."/>
            <person name="Huang J."/>
            <person name="Zhao X.W."/>
            <person name="Ke S."/>
            <person name="Chen Y.Y."/>
            <person name="Wu W.L."/>
            <person name="Hsu J.L."/>
            <person name="Lin Y.F."/>
            <person name="Huang M.D."/>
            <person name="Li C.Y."/>
            <person name="Huang L."/>
            <person name="Wang Z.W."/>
            <person name="Zhao X."/>
            <person name="Zhong W.Y."/>
            <person name="Peng D.H."/>
            <person name="Ahmad S."/>
            <person name="Lan S."/>
            <person name="Zhang J.S."/>
            <person name="Tsai W.C."/>
            <person name="Van de Peer Y."/>
            <person name="Liu Z.J."/>
        </authorList>
    </citation>
    <scope>NUCLEOTIDE SEQUENCE</scope>
    <source>
        <strain evidence="2">CP</strain>
    </source>
</reference>
<dbReference type="AlphaFoldDB" id="A0AAV9DN76"/>
<dbReference type="Proteomes" id="UP001180020">
    <property type="component" value="Unassembled WGS sequence"/>
</dbReference>
<protein>
    <submittedName>
        <fullName evidence="2">Uncharacterized protein</fullName>
    </submittedName>
</protein>
<comment type="caution">
    <text evidence="2">The sequence shown here is derived from an EMBL/GenBank/DDBJ whole genome shotgun (WGS) entry which is preliminary data.</text>
</comment>
<name>A0AAV9DN76_ACOCL</name>
<evidence type="ECO:0000313" key="3">
    <source>
        <dbReference type="Proteomes" id="UP001180020"/>
    </source>
</evidence>
<reference evidence="2" key="2">
    <citation type="submission" date="2023-06" db="EMBL/GenBank/DDBJ databases">
        <authorList>
            <person name="Ma L."/>
            <person name="Liu K.-W."/>
            <person name="Li Z."/>
            <person name="Hsiao Y.-Y."/>
            <person name="Qi Y."/>
            <person name="Fu T."/>
            <person name="Tang G."/>
            <person name="Zhang D."/>
            <person name="Sun W.-H."/>
            <person name="Liu D.-K."/>
            <person name="Li Y."/>
            <person name="Chen G.-Z."/>
            <person name="Liu X.-D."/>
            <person name="Liao X.-Y."/>
            <person name="Jiang Y.-T."/>
            <person name="Yu X."/>
            <person name="Hao Y."/>
            <person name="Huang J."/>
            <person name="Zhao X.-W."/>
            <person name="Ke S."/>
            <person name="Chen Y.-Y."/>
            <person name="Wu W.-L."/>
            <person name="Hsu J.-L."/>
            <person name="Lin Y.-F."/>
            <person name="Huang M.-D."/>
            <person name="Li C.-Y."/>
            <person name="Huang L."/>
            <person name="Wang Z.-W."/>
            <person name="Zhao X."/>
            <person name="Zhong W.-Y."/>
            <person name="Peng D.-H."/>
            <person name="Ahmad S."/>
            <person name="Lan S."/>
            <person name="Zhang J.-S."/>
            <person name="Tsai W.-C."/>
            <person name="Van De Peer Y."/>
            <person name="Liu Z.-J."/>
        </authorList>
    </citation>
    <scope>NUCLEOTIDE SEQUENCE</scope>
    <source>
        <strain evidence="2">CP</strain>
        <tissue evidence="2">Leaves</tissue>
    </source>
</reference>
<gene>
    <name evidence="2" type="ORF">QJS10_CPB12g00682</name>
</gene>
<feature type="compositionally biased region" description="Polar residues" evidence="1">
    <location>
        <begin position="1"/>
        <end position="10"/>
    </location>
</feature>
<organism evidence="2 3">
    <name type="scientific">Acorus calamus</name>
    <name type="common">Sweet flag</name>
    <dbReference type="NCBI Taxonomy" id="4465"/>
    <lineage>
        <taxon>Eukaryota</taxon>
        <taxon>Viridiplantae</taxon>
        <taxon>Streptophyta</taxon>
        <taxon>Embryophyta</taxon>
        <taxon>Tracheophyta</taxon>
        <taxon>Spermatophyta</taxon>
        <taxon>Magnoliopsida</taxon>
        <taxon>Liliopsida</taxon>
        <taxon>Acoraceae</taxon>
        <taxon>Acorus</taxon>
    </lineage>
</organism>
<accession>A0AAV9DN76</accession>
<feature type="compositionally biased region" description="Basic and acidic residues" evidence="1">
    <location>
        <begin position="17"/>
        <end position="31"/>
    </location>
</feature>
<proteinExistence type="predicted"/>
<dbReference type="EMBL" id="JAUJYO010000012">
    <property type="protein sequence ID" value="KAK1302668.1"/>
    <property type="molecule type" value="Genomic_DNA"/>
</dbReference>
<evidence type="ECO:0000256" key="1">
    <source>
        <dbReference type="SAM" id="MobiDB-lite"/>
    </source>
</evidence>
<sequence>MPTRETTTATGVDGDNDERWRRTSNGRLEKKKEKKSFVTVREVGSMSLGRASSMMMDPRIVSGKGSVADAGDVWGDHRVVSPL</sequence>
<evidence type="ECO:0000313" key="2">
    <source>
        <dbReference type="EMBL" id="KAK1302668.1"/>
    </source>
</evidence>